<dbReference type="Pfam" id="PF14206">
    <property type="entry name" value="Cys_rich_CPCC"/>
    <property type="match status" value="1"/>
</dbReference>
<organism evidence="3 4">
    <name type="scientific">Streptomyces bottropensis</name>
    <dbReference type="NCBI Taxonomy" id="42235"/>
    <lineage>
        <taxon>Bacteria</taxon>
        <taxon>Bacillati</taxon>
        <taxon>Actinomycetota</taxon>
        <taxon>Actinomycetes</taxon>
        <taxon>Kitasatosporales</taxon>
        <taxon>Streptomycetaceae</taxon>
        <taxon>Streptomyces</taxon>
    </lineage>
</organism>
<feature type="compositionally biased region" description="Basic and acidic residues" evidence="1">
    <location>
        <begin position="111"/>
        <end position="122"/>
    </location>
</feature>
<feature type="compositionally biased region" description="Basic and acidic residues" evidence="1">
    <location>
        <begin position="95"/>
        <end position="104"/>
    </location>
</feature>
<evidence type="ECO:0000256" key="1">
    <source>
        <dbReference type="SAM" id="MobiDB-lite"/>
    </source>
</evidence>
<dbReference type="Proteomes" id="UP001310290">
    <property type="component" value="Unassembled WGS sequence"/>
</dbReference>
<sequence length="151" mass="17186">MSLDVGSLEIELVVVGGPGRITRVVLRYPCVCCGHLTVDEPPGSYQICPVCFWEDDAVQLRWPGYRGGANRPSLVEAQKNYQAFGACEERAVEHVRPPDDHEPLDSSWRPIDPERDQFEPKDLPLAPWPDDRTALYWWRYRSTGFWRSAGG</sequence>
<protein>
    <submittedName>
        <fullName evidence="3">CPCC family cysteine-rich protein</fullName>
    </submittedName>
</protein>
<evidence type="ECO:0000313" key="3">
    <source>
        <dbReference type="EMBL" id="MEH0638445.1"/>
    </source>
</evidence>
<dbReference type="EMBL" id="JARULZ010000002">
    <property type="protein sequence ID" value="MEH0638445.1"/>
    <property type="molecule type" value="Genomic_DNA"/>
</dbReference>
<dbReference type="InterPro" id="IPR025983">
    <property type="entry name" value="Cys_rich_CPCC"/>
</dbReference>
<keyword evidence="4" id="KW-1185">Reference proteome</keyword>
<evidence type="ECO:0000259" key="2">
    <source>
        <dbReference type="Pfam" id="PF14206"/>
    </source>
</evidence>
<reference evidence="3" key="1">
    <citation type="submission" date="2023-04" db="EMBL/GenBank/DDBJ databases">
        <title>Genomic diversity of scab-causing Streptomyces spp. in the province of Quebec, Canada.</title>
        <authorList>
            <person name="Biessy A."/>
            <person name="Cadieux M."/>
            <person name="Ciotola M."/>
            <person name="Filion M."/>
        </authorList>
    </citation>
    <scope>NUCLEOTIDE SEQUENCE</scope>
    <source>
        <strain evidence="3">B21-115</strain>
    </source>
</reference>
<feature type="domain" description="Cysteine-rich CPCC" evidence="2">
    <location>
        <begin position="28"/>
        <end position="102"/>
    </location>
</feature>
<feature type="region of interest" description="Disordered" evidence="1">
    <location>
        <begin position="95"/>
        <end position="124"/>
    </location>
</feature>
<proteinExistence type="predicted"/>
<dbReference type="RefSeq" id="WP_334661100.1">
    <property type="nucleotide sequence ID" value="NZ_JARULZ010000002.1"/>
</dbReference>
<accession>A0ABU8AXN6</accession>
<evidence type="ECO:0000313" key="4">
    <source>
        <dbReference type="Proteomes" id="UP001310290"/>
    </source>
</evidence>
<name>A0ABU8AXN6_9ACTN</name>
<comment type="caution">
    <text evidence="3">The sequence shown here is derived from an EMBL/GenBank/DDBJ whole genome shotgun (WGS) entry which is preliminary data.</text>
</comment>
<gene>
    <name evidence="3" type="ORF">QBA35_35005</name>
</gene>